<name>A0A367IP02_RHIST</name>
<dbReference type="Proteomes" id="UP000253551">
    <property type="component" value="Unassembled WGS sequence"/>
</dbReference>
<accession>A0A367IP02</accession>
<dbReference type="AlphaFoldDB" id="A0A367IP02"/>
<evidence type="ECO:0000313" key="1">
    <source>
        <dbReference type="EMBL" id="RCH79408.1"/>
    </source>
</evidence>
<keyword evidence="2" id="KW-1185">Reference proteome</keyword>
<sequence length="370" mass="41980">MTSTPKPICITFHGYIETTKDSLLLFEACKRGILPRVTRRLLDNERHLIQSGSIFCFDEKESGMKRWTDGLTWSPSRIMGHFLIYRELQNKKQICKEKHLYHPEPNIGYIVASDLLKRQKEKAVVGSLTSVRFKQHGLIKKSMSILVDGVQQHIISYYSKEDVLSNKLVTPSSMRAFASLEVSPGLHLRQNFRTPAMTADDSSIPKKTKRKCLDEDQQVSIKSLKSDTKSTFIRTTNNNSIHHSVPLSSVNNQIQIENQPTVPESSLKTNEYDHYALLNNNNVFGLNEMMRNHHISATFNQGLIASGGYYPSFCTDDQNPHQHLFSSGSFHAVNHASIISHRTADLVATNSFMEDINLLLGTGWNDFELQ</sequence>
<dbReference type="OrthoDB" id="5572844at2759"/>
<evidence type="ECO:0000313" key="2">
    <source>
        <dbReference type="Proteomes" id="UP000253551"/>
    </source>
</evidence>
<organism evidence="1 2">
    <name type="scientific">Rhizopus stolonifer</name>
    <name type="common">Rhizopus nigricans</name>
    <dbReference type="NCBI Taxonomy" id="4846"/>
    <lineage>
        <taxon>Eukaryota</taxon>
        <taxon>Fungi</taxon>
        <taxon>Fungi incertae sedis</taxon>
        <taxon>Mucoromycota</taxon>
        <taxon>Mucoromycotina</taxon>
        <taxon>Mucoromycetes</taxon>
        <taxon>Mucorales</taxon>
        <taxon>Mucorineae</taxon>
        <taxon>Rhizopodaceae</taxon>
        <taxon>Rhizopus</taxon>
    </lineage>
</organism>
<dbReference type="EMBL" id="PJQM01006604">
    <property type="protein sequence ID" value="RCH79408.1"/>
    <property type="molecule type" value="Genomic_DNA"/>
</dbReference>
<reference evidence="1 2" key="1">
    <citation type="journal article" date="2018" name="G3 (Bethesda)">
        <title>Phylogenetic and Phylogenomic Definition of Rhizopus Species.</title>
        <authorList>
            <person name="Gryganskyi A.P."/>
            <person name="Golan J."/>
            <person name="Dolatabadi S."/>
            <person name="Mondo S."/>
            <person name="Robb S."/>
            <person name="Idnurm A."/>
            <person name="Muszewska A."/>
            <person name="Steczkiewicz K."/>
            <person name="Masonjones S."/>
            <person name="Liao H.L."/>
            <person name="Gajdeczka M.T."/>
            <person name="Anike F."/>
            <person name="Vuek A."/>
            <person name="Anishchenko I.M."/>
            <person name="Voigt K."/>
            <person name="de Hoog G.S."/>
            <person name="Smith M.E."/>
            <person name="Heitman J."/>
            <person name="Vilgalys R."/>
            <person name="Stajich J.E."/>
        </authorList>
    </citation>
    <scope>NUCLEOTIDE SEQUENCE [LARGE SCALE GENOMIC DNA]</scope>
    <source>
        <strain evidence="1 2">LSU 92-RS-03</strain>
    </source>
</reference>
<dbReference type="PANTHER" id="PTHR28027:SF2">
    <property type="entry name" value="TRANSCRIPTIONAL REGULATOR MIT1"/>
    <property type="match status" value="1"/>
</dbReference>
<comment type="caution">
    <text evidence="1">The sequence shown here is derived from an EMBL/GenBank/DDBJ whole genome shotgun (WGS) entry which is preliminary data.</text>
</comment>
<gene>
    <name evidence="1" type="ORF">CU098_005151</name>
</gene>
<feature type="non-terminal residue" evidence="1">
    <location>
        <position position="370"/>
    </location>
</feature>
<dbReference type="PANTHER" id="PTHR28027">
    <property type="entry name" value="TRANSCRIPTIONAL REGULATOR MIT1"/>
    <property type="match status" value="1"/>
</dbReference>
<proteinExistence type="predicted"/>
<dbReference type="GO" id="GO:0003677">
    <property type="term" value="F:DNA binding"/>
    <property type="evidence" value="ECO:0007669"/>
    <property type="project" value="TreeGrafter"/>
</dbReference>
<dbReference type="InterPro" id="IPR018608">
    <property type="entry name" value="Gti1/Pac2"/>
</dbReference>
<protein>
    <submittedName>
        <fullName evidence="1">Uncharacterized protein</fullName>
    </submittedName>
</protein>
<dbReference type="Pfam" id="PF09729">
    <property type="entry name" value="Gti1_Pac2"/>
    <property type="match status" value="1"/>
</dbReference>